<comment type="caution">
    <text evidence="6">The sequence shown here is derived from an EMBL/GenBank/DDBJ whole genome shotgun (WGS) entry which is preliminary data.</text>
</comment>
<organism evidence="6 7">
    <name type="scientific">Papaver atlanticum</name>
    <dbReference type="NCBI Taxonomy" id="357466"/>
    <lineage>
        <taxon>Eukaryota</taxon>
        <taxon>Viridiplantae</taxon>
        <taxon>Streptophyta</taxon>
        <taxon>Embryophyta</taxon>
        <taxon>Tracheophyta</taxon>
        <taxon>Spermatophyta</taxon>
        <taxon>Magnoliopsida</taxon>
        <taxon>Ranunculales</taxon>
        <taxon>Papaveraceae</taxon>
        <taxon>Papaveroideae</taxon>
        <taxon>Papaver</taxon>
    </lineage>
</organism>
<dbReference type="InterPro" id="IPR002182">
    <property type="entry name" value="NB-ARC"/>
</dbReference>
<sequence length="320" mass="36658">MVEAVVKFAVDRLGDALIGETFFLLGVRIQLEGLRDELRRMQCFLKDADAKEPQGDERVSNWIAEIRNLAYDAEDVIDIFILKVDSTRKTKGIKNFITRKALMVKNLIHLHRVGNEILALQARLKAISNSRVTYGIKDLHDNEASSSETNQWKIQHPLRNRYPHVADNDIVGFNQHTKTVLTELMKDEEDRRVISIIGVGGLGKTTLAKKIYSHDTVKSYFDCCGWSYISQQLNVEDVLGEIMNCLSLPKEGNLMEKLYNYLQDKRYFIILDDVWKVDHWNTISPSFPTGKSGSKVLLTTRNKEVALHADPWSLHLNLKF</sequence>
<dbReference type="Proteomes" id="UP001202328">
    <property type="component" value="Unassembled WGS sequence"/>
</dbReference>
<keyword evidence="1" id="KW-0677">Repeat</keyword>
<keyword evidence="7" id="KW-1185">Reference proteome</keyword>
<evidence type="ECO:0000313" key="6">
    <source>
        <dbReference type="EMBL" id="KAI3935563.1"/>
    </source>
</evidence>
<keyword evidence="2" id="KW-0547">Nucleotide-binding</keyword>
<evidence type="ECO:0000256" key="1">
    <source>
        <dbReference type="ARBA" id="ARBA00022737"/>
    </source>
</evidence>
<feature type="domain" description="Disease resistance N-terminal" evidence="5">
    <location>
        <begin position="5"/>
        <end position="91"/>
    </location>
</feature>
<gene>
    <name evidence="6" type="ORF">MKW98_012755</name>
</gene>
<reference evidence="6" key="1">
    <citation type="submission" date="2022-04" db="EMBL/GenBank/DDBJ databases">
        <title>A functionally conserved STORR gene fusion in Papaver species that diverged 16.8 million years ago.</title>
        <authorList>
            <person name="Catania T."/>
        </authorList>
    </citation>
    <scope>NUCLEOTIDE SEQUENCE</scope>
    <source>
        <strain evidence="6">S-188037</strain>
    </source>
</reference>
<protein>
    <submittedName>
        <fullName evidence="6">Uncharacterized protein</fullName>
    </submittedName>
</protein>
<dbReference type="PANTHER" id="PTHR19338:SF66">
    <property type="entry name" value="NB-ARC DOMAIN-CONTAINING PROTEIN"/>
    <property type="match status" value="1"/>
</dbReference>
<evidence type="ECO:0000256" key="3">
    <source>
        <dbReference type="ARBA" id="ARBA00022821"/>
    </source>
</evidence>
<dbReference type="FunFam" id="3.40.50.300:FF:001091">
    <property type="entry name" value="Probable disease resistance protein At1g61300"/>
    <property type="match status" value="1"/>
</dbReference>
<dbReference type="AlphaFoldDB" id="A0AAD4T1F5"/>
<dbReference type="InterPro" id="IPR041118">
    <property type="entry name" value="Rx_N"/>
</dbReference>
<dbReference type="Gene3D" id="1.20.5.4130">
    <property type="match status" value="1"/>
</dbReference>
<dbReference type="GO" id="GO:0006952">
    <property type="term" value="P:defense response"/>
    <property type="evidence" value="ECO:0007669"/>
    <property type="project" value="UniProtKB-KW"/>
</dbReference>
<dbReference type="Pfam" id="PF00931">
    <property type="entry name" value="NB-ARC"/>
    <property type="match status" value="1"/>
</dbReference>
<evidence type="ECO:0000313" key="7">
    <source>
        <dbReference type="Proteomes" id="UP001202328"/>
    </source>
</evidence>
<dbReference type="InterPro" id="IPR027417">
    <property type="entry name" value="P-loop_NTPase"/>
</dbReference>
<dbReference type="Gene3D" id="3.40.50.300">
    <property type="entry name" value="P-loop containing nucleotide triphosphate hydrolases"/>
    <property type="match status" value="1"/>
</dbReference>
<dbReference type="Pfam" id="PF18052">
    <property type="entry name" value="Rx_N"/>
    <property type="match status" value="1"/>
</dbReference>
<name>A0AAD4T1F5_9MAGN</name>
<dbReference type="PANTHER" id="PTHR19338">
    <property type="entry name" value="TRANSLOCASE OF INNER MITOCHONDRIAL MEMBRANE 13 HOMOLOG"/>
    <property type="match status" value="1"/>
</dbReference>
<dbReference type="CDD" id="cd14798">
    <property type="entry name" value="RX-CC_like"/>
    <property type="match status" value="1"/>
</dbReference>
<keyword evidence="3" id="KW-0611">Plant defense</keyword>
<evidence type="ECO:0000259" key="5">
    <source>
        <dbReference type="Pfam" id="PF18052"/>
    </source>
</evidence>
<accession>A0AAD4T1F5</accession>
<dbReference type="GO" id="GO:0043531">
    <property type="term" value="F:ADP binding"/>
    <property type="evidence" value="ECO:0007669"/>
    <property type="project" value="InterPro"/>
</dbReference>
<dbReference type="PRINTS" id="PR00364">
    <property type="entry name" value="DISEASERSIST"/>
</dbReference>
<evidence type="ECO:0000259" key="4">
    <source>
        <dbReference type="Pfam" id="PF00931"/>
    </source>
</evidence>
<evidence type="ECO:0000256" key="2">
    <source>
        <dbReference type="ARBA" id="ARBA00022741"/>
    </source>
</evidence>
<dbReference type="InterPro" id="IPR038005">
    <property type="entry name" value="RX-like_CC"/>
</dbReference>
<dbReference type="SUPFAM" id="SSF52540">
    <property type="entry name" value="P-loop containing nucleoside triphosphate hydrolases"/>
    <property type="match status" value="1"/>
</dbReference>
<proteinExistence type="predicted"/>
<dbReference type="EMBL" id="JAJJMB010006252">
    <property type="protein sequence ID" value="KAI3935563.1"/>
    <property type="molecule type" value="Genomic_DNA"/>
</dbReference>
<feature type="domain" description="NB-ARC" evidence="4">
    <location>
        <begin position="174"/>
        <end position="307"/>
    </location>
</feature>